<gene>
    <name evidence="1" type="ORF">FDK13_17550</name>
</gene>
<dbReference type="Proteomes" id="UP000304900">
    <property type="component" value="Unassembled WGS sequence"/>
</dbReference>
<organism evidence="1 2">
    <name type="scientific">Dyadobacter frigoris</name>
    <dbReference type="NCBI Taxonomy" id="2576211"/>
    <lineage>
        <taxon>Bacteria</taxon>
        <taxon>Pseudomonadati</taxon>
        <taxon>Bacteroidota</taxon>
        <taxon>Cytophagia</taxon>
        <taxon>Cytophagales</taxon>
        <taxon>Spirosomataceae</taxon>
        <taxon>Dyadobacter</taxon>
    </lineage>
</organism>
<protein>
    <recommendedName>
        <fullName evidence="3">DUF2158 domain-containing protein</fullName>
    </recommendedName>
</protein>
<dbReference type="EMBL" id="SZVO01000008">
    <property type="protein sequence ID" value="TKT90773.1"/>
    <property type="molecule type" value="Genomic_DNA"/>
</dbReference>
<evidence type="ECO:0000313" key="2">
    <source>
        <dbReference type="Proteomes" id="UP000304900"/>
    </source>
</evidence>
<dbReference type="OrthoDB" id="963094at2"/>
<sequence>MSKPKFNEGAWVKEKTGTKGMTVVSNITDKSTSEFSGKVICKYGDEEGHDVEGEFSEVDLVSL</sequence>
<keyword evidence="2" id="KW-1185">Reference proteome</keyword>
<evidence type="ECO:0000313" key="1">
    <source>
        <dbReference type="EMBL" id="TKT90773.1"/>
    </source>
</evidence>
<dbReference type="AlphaFoldDB" id="A0A4V6BIX3"/>
<reference evidence="1 2" key="1">
    <citation type="submission" date="2019-05" db="EMBL/GenBank/DDBJ databases">
        <title>Dyadobacter AR-3-8 sp. nov., isolated from arctic soil.</title>
        <authorList>
            <person name="Chaudhary D.K."/>
        </authorList>
    </citation>
    <scope>NUCLEOTIDE SEQUENCE [LARGE SCALE GENOMIC DNA]</scope>
    <source>
        <strain evidence="1 2">AR-3-8</strain>
    </source>
</reference>
<comment type="caution">
    <text evidence="1">The sequence shown here is derived from an EMBL/GenBank/DDBJ whole genome shotgun (WGS) entry which is preliminary data.</text>
</comment>
<accession>A0A4V6BIX3</accession>
<proteinExistence type="predicted"/>
<dbReference type="RefSeq" id="WP_137341317.1">
    <property type="nucleotide sequence ID" value="NZ_BSQH01000003.1"/>
</dbReference>
<evidence type="ECO:0008006" key="3">
    <source>
        <dbReference type="Google" id="ProtNLM"/>
    </source>
</evidence>
<name>A0A4V6BIX3_9BACT</name>